<dbReference type="InterPro" id="IPR041685">
    <property type="entry name" value="AAA_GajA/Old/RecF-like"/>
</dbReference>
<dbReference type="Pfam" id="PF13175">
    <property type="entry name" value="AAA_15"/>
    <property type="match status" value="1"/>
</dbReference>
<sequence length="401" mass="46463">MSIKNKKNTFNNGIMKESILIQNFGPLKEVNIEEIKPFTVVIGESGSGKSTLMKCISLFRYIFKMENIRSYLKNSKISKSPFRFHIVKHFKYSGLEEFLGPNTRIIYKVKFESGEEIIIKYSDKKLYRSNLISSKNLHFTKVSFITENRNIIPLWASRSASLAGAYLGFYFHEVFKDFELASDILKSVQLNHVGLKFISKKTNKGKEYKIESINSDFELEFKNSSSGIQSSAPITLISKYFASKFEFEDAFNRSVLSYLSSIDSLTDFRPTKNLSELGKKIYIHIEEPELSLFPDAQFKLMEELIRDCFMRNENDMSLFISTHSPYIINHLNLMIKSYDENSEEFAQYDYSKLGVYQVSEGRLQDLIIQNERLVNTNSLSDTINDIYNSYNSISKITDEYD</sequence>
<dbReference type="InterPro" id="IPR027417">
    <property type="entry name" value="P-loop_NTPase"/>
</dbReference>
<dbReference type="EMBL" id="SACY01000002">
    <property type="protein sequence ID" value="RVU25589.1"/>
    <property type="molecule type" value="Genomic_DNA"/>
</dbReference>
<comment type="caution">
    <text evidence="2">The sequence shown here is derived from an EMBL/GenBank/DDBJ whole genome shotgun (WGS) entry which is preliminary data.</text>
</comment>
<evidence type="ECO:0000259" key="1">
    <source>
        <dbReference type="Pfam" id="PF13175"/>
    </source>
</evidence>
<protein>
    <submittedName>
        <fullName evidence="2">ATP-binding protein</fullName>
    </submittedName>
</protein>
<keyword evidence="2" id="KW-0067">ATP-binding</keyword>
<evidence type="ECO:0000313" key="3">
    <source>
        <dbReference type="Proteomes" id="UP000282832"/>
    </source>
</evidence>
<keyword evidence="3" id="KW-1185">Reference proteome</keyword>
<reference evidence="2 3" key="1">
    <citation type="submission" date="2019-01" db="EMBL/GenBank/DDBJ databases">
        <authorList>
            <person name="Chen W.-M."/>
        </authorList>
    </citation>
    <scope>NUCLEOTIDE SEQUENCE [LARGE SCALE GENOMIC DNA]</scope>
    <source>
        <strain evidence="2 3">FSY-15</strain>
    </source>
</reference>
<dbReference type="GO" id="GO:0005524">
    <property type="term" value="F:ATP binding"/>
    <property type="evidence" value="ECO:0007669"/>
    <property type="project" value="UniProtKB-KW"/>
</dbReference>
<gene>
    <name evidence="2" type="ORF">EOJ36_04000</name>
</gene>
<organism evidence="2 3">
    <name type="scientific">Sandaracinomonas limnophila</name>
    <dbReference type="NCBI Taxonomy" id="1862386"/>
    <lineage>
        <taxon>Bacteria</taxon>
        <taxon>Pseudomonadati</taxon>
        <taxon>Bacteroidota</taxon>
        <taxon>Cytophagia</taxon>
        <taxon>Cytophagales</taxon>
        <taxon>Flectobacillaceae</taxon>
        <taxon>Sandaracinomonas</taxon>
    </lineage>
</organism>
<dbReference type="InterPro" id="IPR051396">
    <property type="entry name" value="Bact_Antivir_Def_Nuclease"/>
</dbReference>
<evidence type="ECO:0000313" key="2">
    <source>
        <dbReference type="EMBL" id="RVU25589.1"/>
    </source>
</evidence>
<dbReference type="PANTHER" id="PTHR43581">
    <property type="entry name" value="ATP/GTP PHOSPHATASE"/>
    <property type="match status" value="1"/>
</dbReference>
<dbReference type="Gene3D" id="3.40.50.300">
    <property type="entry name" value="P-loop containing nucleotide triphosphate hydrolases"/>
    <property type="match status" value="1"/>
</dbReference>
<keyword evidence="2" id="KW-0547">Nucleotide-binding</keyword>
<dbReference type="PANTHER" id="PTHR43581:SF2">
    <property type="entry name" value="EXCINUCLEASE ATPASE SUBUNIT"/>
    <property type="match status" value="1"/>
</dbReference>
<proteinExistence type="predicted"/>
<dbReference type="SUPFAM" id="SSF52540">
    <property type="entry name" value="P-loop containing nucleoside triphosphate hydrolases"/>
    <property type="match status" value="1"/>
</dbReference>
<name>A0A437PTM4_9BACT</name>
<accession>A0A437PTM4</accession>
<feature type="domain" description="Endonuclease GajA/Old nuclease/RecF-like AAA" evidence="1">
    <location>
        <begin position="194"/>
        <end position="328"/>
    </location>
</feature>
<dbReference type="Proteomes" id="UP000282832">
    <property type="component" value="Unassembled WGS sequence"/>
</dbReference>
<dbReference type="AlphaFoldDB" id="A0A437PTM4"/>